<dbReference type="InterPro" id="IPR013783">
    <property type="entry name" value="Ig-like_fold"/>
</dbReference>
<reference evidence="1 2" key="1">
    <citation type="submission" date="2019-02" db="EMBL/GenBank/DDBJ databases">
        <title>Pedobacter sp. RP-1-13 sp. nov., isolated from Arctic soil.</title>
        <authorList>
            <person name="Dahal R.H."/>
        </authorList>
    </citation>
    <scope>NUCLEOTIDE SEQUENCE [LARGE SCALE GENOMIC DNA]</scope>
    <source>
        <strain evidence="1 2">RP-1-13</strain>
    </source>
</reference>
<protein>
    <submittedName>
        <fullName evidence="1">DUF928 domain-containing protein</fullName>
    </submittedName>
</protein>
<sequence length="365" mass="41179">MISYKRLILVILLFVSVPAFSQVSIQFVPELFGRSIDGLMSASIYSLKDRKSVRLNITVSEAKTGKVLSIQTQPFTIVPGMNLLPPSTVKTAKVTISNTNTGNYIRQHGNFPMGDYDYNYVVMASSSSEEIIIDQNFSQEITPPAPFDLIEPYNEDQICEKRPMFTWQPSLPQVVGSLYQLTLVEMKDKQNAVEALNYNLPIVNQKGILTNLLMYPPVSRDLTAGKKYAWQVTVYKGQAIINRSEVWSFKVDCADTVSAKLEDDNGYRDIEDLSRGNYYVAQGLIKFSLINSYSAQTLQYSIVSLTDPTQKIRRLPKVNLQKGQNKIRLDLSNNFSFNDGHSYVLKAMLPNGSSKSLRFIYKEAQ</sequence>
<accession>A0A4R0MKY6</accession>
<gene>
    <name evidence="1" type="ORF">EZ428_21555</name>
</gene>
<keyword evidence="2" id="KW-1185">Reference proteome</keyword>
<dbReference type="AlphaFoldDB" id="A0A4R0MKY6"/>
<dbReference type="EMBL" id="SJSK01000007">
    <property type="protein sequence ID" value="TCC87291.1"/>
    <property type="molecule type" value="Genomic_DNA"/>
</dbReference>
<dbReference type="Gene3D" id="2.60.40.10">
    <property type="entry name" value="Immunoglobulins"/>
    <property type="match status" value="1"/>
</dbReference>
<dbReference type="Proteomes" id="UP000292884">
    <property type="component" value="Unassembled WGS sequence"/>
</dbReference>
<evidence type="ECO:0000313" key="2">
    <source>
        <dbReference type="Proteomes" id="UP000292884"/>
    </source>
</evidence>
<name>A0A4R0MKY6_9SPHI</name>
<dbReference type="RefSeq" id="WP_131555406.1">
    <property type="nucleotide sequence ID" value="NZ_SJSK01000007.1"/>
</dbReference>
<evidence type="ECO:0000313" key="1">
    <source>
        <dbReference type="EMBL" id="TCC87291.1"/>
    </source>
</evidence>
<organism evidence="1 2">
    <name type="scientific">Pedobacter frigiditerrae</name>
    <dbReference type="NCBI Taxonomy" id="2530452"/>
    <lineage>
        <taxon>Bacteria</taxon>
        <taxon>Pseudomonadati</taxon>
        <taxon>Bacteroidota</taxon>
        <taxon>Sphingobacteriia</taxon>
        <taxon>Sphingobacteriales</taxon>
        <taxon>Sphingobacteriaceae</taxon>
        <taxon>Pedobacter</taxon>
    </lineage>
</organism>
<comment type="caution">
    <text evidence="1">The sequence shown here is derived from an EMBL/GenBank/DDBJ whole genome shotgun (WGS) entry which is preliminary data.</text>
</comment>
<proteinExistence type="predicted"/>
<dbReference type="OrthoDB" id="9809727at2"/>